<dbReference type="AlphaFoldDB" id="A0A926FAQ0"/>
<feature type="transmembrane region" description="Helical" evidence="1">
    <location>
        <begin position="333"/>
        <end position="351"/>
    </location>
</feature>
<comment type="caution">
    <text evidence="2">The sequence shown here is derived from an EMBL/GenBank/DDBJ whole genome shotgun (WGS) entry which is preliminary data.</text>
</comment>
<keyword evidence="1" id="KW-0472">Membrane</keyword>
<keyword evidence="1" id="KW-0812">Transmembrane</keyword>
<sequence>MKAKIFMAVILVLGMTSCSTYYKMSSRIEADGSMHREVYALGDSAFRAGDKSQNPFLFQLNDKWRLVNMDSTRKYNFWGDEEPLNVIASQRFPEVNGEYFSTLPGKEYMKPLVVPHEKLDKKFRWFYTYYEYTATYHELPDKGPVPLSKFLTPEEQQIWFRGDEAAYAGLNGMELDNKLDDIGSKFWQWYNCTQFEISFRIISQLVENQGDTTYLHCMEKQKESVSKKVLSANENFDGSPEAICSMFDEACRTKYFLGLYASNKDAMDKKFEKDSEVSALFYYAIKFELTMPGKLIATNADSQSDDGIAWRVDAFRLVTGDYLLTAESKMINYWAFGVTLLLILACFGICLKRYRRK</sequence>
<accession>A0A926FAQ0</accession>
<gene>
    <name evidence="2" type="ORF">H8744_16920</name>
</gene>
<dbReference type="PROSITE" id="PS51257">
    <property type="entry name" value="PROKAR_LIPOPROTEIN"/>
    <property type="match status" value="1"/>
</dbReference>
<dbReference type="RefSeq" id="WP_262435980.1">
    <property type="nucleotide sequence ID" value="NZ_JACRTF010000001.1"/>
</dbReference>
<keyword evidence="1" id="KW-1133">Transmembrane helix</keyword>
<evidence type="ECO:0000313" key="3">
    <source>
        <dbReference type="Proteomes" id="UP000651085"/>
    </source>
</evidence>
<proteinExistence type="predicted"/>
<name>A0A926FAQ0_9BACT</name>
<evidence type="ECO:0000256" key="1">
    <source>
        <dbReference type="SAM" id="Phobius"/>
    </source>
</evidence>
<keyword evidence="3" id="KW-1185">Reference proteome</keyword>
<dbReference type="Proteomes" id="UP000651085">
    <property type="component" value="Unassembled WGS sequence"/>
</dbReference>
<organism evidence="2 3">
    <name type="scientific">Jilunia laotingensis</name>
    <dbReference type="NCBI Taxonomy" id="2763675"/>
    <lineage>
        <taxon>Bacteria</taxon>
        <taxon>Pseudomonadati</taxon>
        <taxon>Bacteroidota</taxon>
        <taxon>Bacteroidia</taxon>
        <taxon>Bacteroidales</taxon>
        <taxon>Bacteroidaceae</taxon>
        <taxon>Jilunia</taxon>
    </lineage>
</organism>
<dbReference type="EMBL" id="JACRTF010000001">
    <property type="protein sequence ID" value="MBC8594895.1"/>
    <property type="molecule type" value="Genomic_DNA"/>
</dbReference>
<reference evidence="2" key="1">
    <citation type="submission" date="2020-08" db="EMBL/GenBank/DDBJ databases">
        <title>Genome public.</title>
        <authorList>
            <person name="Liu C."/>
            <person name="Sun Q."/>
        </authorList>
    </citation>
    <scope>NUCLEOTIDE SEQUENCE</scope>
    <source>
        <strain evidence="2">N12</strain>
    </source>
</reference>
<evidence type="ECO:0008006" key="4">
    <source>
        <dbReference type="Google" id="ProtNLM"/>
    </source>
</evidence>
<protein>
    <recommendedName>
        <fullName evidence="4">Transmembrane protein</fullName>
    </recommendedName>
</protein>
<evidence type="ECO:0000313" key="2">
    <source>
        <dbReference type="EMBL" id="MBC8594895.1"/>
    </source>
</evidence>